<name>A0A7C9GH09_9GAMM</name>
<evidence type="ECO:0000313" key="1">
    <source>
        <dbReference type="EMBL" id="MQL46517.1"/>
    </source>
</evidence>
<comment type="caution">
    <text evidence="1">The sequence shown here is derived from an EMBL/GenBank/DDBJ whole genome shotgun (WGS) entry which is preliminary data.</text>
</comment>
<dbReference type="Proteomes" id="UP000481739">
    <property type="component" value="Unassembled WGS sequence"/>
</dbReference>
<proteinExistence type="predicted"/>
<organism evidence="1 2">
    <name type="scientific">Photorhabdus khanii</name>
    <dbReference type="NCBI Taxonomy" id="1004150"/>
    <lineage>
        <taxon>Bacteria</taxon>
        <taxon>Pseudomonadati</taxon>
        <taxon>Pseudomonadota</taxon>
        <taxon>Gammaproteobacteria</taxon>
        <taxon>Enterobacterales</taxon>
        <taxon>Morganellaceae</taxon>
        <taxon>Photorhabdus</taxon>
    </lineage>
</organism>
<accession>A0A7C9GH09</accession>
<sequence length="104" mass="12243">MNFIEKAEKLLILFTSLRKIMYNDGEKNWIRGIENIIALLTPPDYGGIENAEIAIKEVDYTYSSMLRGNGSFSDYFIWRDDFDERVKANEEFDRIKNEIGDMLY</sequence>
<evidence type="ECO:0000313" key="2">
    <source>
        <dbReference type="Proteomes" id="UP000481739"/>
    </source>
</evidence>
<dbReference type="EMBL" id="WHZZ01000001">
    <property type="protein sequence ID" value="MQL46517.1"/>
    <property type="molecule type" value="Genomic_DNA"/>
</dbReference>
<dbReference type="RefSeq" id="WP_036843287.1">
    <property type="nucleotide sequence ID" value="NZ_CAWOZU010000011.1"/>
</dbReference>
<protein>
    <submittedName>
        <fullName evidence="1">Uncharacterized protein</fullName>
    </submittedName>
</protein>
<dbReference type="AlphaFoldDB" id="A0A7C9GH09"/>
<reference evidence="1 2" key="1">
    <citation type="journal article" date="2019" name="Nature">
        <title>A new antibiotic selectively kills Gram-negative pathogens.</title>
        <authorList>
            <person name="Imai Y."/>
            <person name="Meyer K.J."/>
            <person name="Iinishi A."/>
            <person name="Favre-Godal Q."/>
            <person name="Green R."/>
            <person name="Manuse S."/>
            <person name="Caboni M."/>
            <person name="Mori M."/>
            <person name="Niles S."/>
            <person name="Ghiglieri M."/>
            <person name="Honrao C."/>
            <person name="Ma X."/>
            <person name="Guo J.J."/>
            <person name="Makriyannis A."/>
            <person name="Linares-Otoya L."/>
            <person name="Boehringer N."/>
            <person name="Wuisan Z.G."/>
            <person name="Kaur H."/>
            <person name="Wu R."/>
            <person name="Mateus A."/>
            <person name="Typas A."/>
            <person name="Savitski M.M."/>
            <person name="Espinoza J.L."/>
            <person name="O'Rourke A."/>
            <person name="Nelson K.E."/>
            <person name="Hiller S."/>
            <person name="Noinaj N."/>
            <person name="Schaeberle T.F."/>
            <person name="D'Onofrio A."/>
            <person name="Lewis K."/>
        </authorList>
    </citation>
    <scope>NUCLEOTIDE SEQUENCE [LARGE SCALE GENOMIC DNA]</scope>
    <source>
        <strain evidence="1 2">HGB 1456</strain>
    </source>
</reference>
<gene>
    <name evidence="1" type="ORF">GEA64_00260</name>
</gene>